<evidence type="ECO:0008006" key="4">
    <source>
        <dbReference type="Google" id="ProtNLM"/>
    </source>
</evidence>
<gene>
    <name evidence="2" type="ORF">OXH55_10000</name>
</gene>
<evidence type="ECO:0000313" key="3">
    <source>
        <dbReference type="Proteomes" id="UP001079657"/>
    </source>
</evidence>
<evidence type="ECO:0000256" key="1">
    <source>
        <dbReference type="SAM" id="SignalP"/>
    </source>
</evidence>
<proteinExistence type="predicted"/>
<dbReference type="Proteomes" id="UP001079657">
    <property type="component" value="Unassembled WGS sequence"/>
</dbReference>
<keyword evidence="3" id="KW-1185">Reference proteome</keyword>
<evidence type="ECO:0000313" key="2">
    <source>
        <dbReference type="EMBL" id="MCY6370963.1"/>
    </source>
</evidence>
<sequence length="241" mass="26606">MIRNKIFKIIVLMGAALAVLNCSTKVFAKQISNSLTTTIVVEREVDVGDGDKYTYSEINEAIKAADEGQVIKLKGGEYNLPKGIVDKKVTLDSADGEFVDIVIDGELPELIKVKEKVTINKKGVDPINLTGEIVEGSNDSKDMKGKITLNVKSGETVFINVSEKVINKLGFHNAHLMLNLNNNTGVIVSKNKNKQDYTEIQANKNEEYDLGEITEKVTAKIYLTFTEAGTYEVQIYADDNR</sequence>
<keyword evidence="1" id="KW-0732">Signal</keyword>
<reference evidence="2" key="1">
    <citation type="submission" date="2022-12" db="EMBL/GenBank/DDBJ databases">
        <authorList>
            <person name="Wang J."/>
        </authorList>
    </citation>
    <scope>NUCLEOTIDE SEQUENCE</scope>
    <source>
        <strain evidence="2">HY-42-06</strain>
    </source>
</reference>
<accession>A0ABT4CRA0</accession>
<organism evidence="2 3">
    <name type="scientific">Clostridium ganghwense</name>
    <dbReference type="NCBI Taxonomy" id="312089"/>
    <lineage>
        <taxon>Bacteria</taxon>
        <taxon>Bacillati</taxon>
        <taxon>Bacillota</taxon>
        <taxon>Clostridia</taxon>
        <taxon>Eubacteriales</taxon>
        <taxon>Clostridiaceae</taxon>
        <taxon>Clostridium</taxon>
    </lineage>
</organism>
<dbReference type="InterPro" id="IPR012334">
    <property type="entry name" value="Pectin_lyas_fold"/>
</dbReference>
<dbReference type="SUPFAM" id="SSF51126">
    <property type="entry name" value="Pectin lyase-like"/>
    <property type="match status" value="1"/>
</dbReference>
<dbReference type="EMBL" id="JAPQES010000003">
    <property type="protein sequence ID" value="MCY6370963.1"/>
    <property type="molecule type" value="Genomic_DNA"/>
</dbReference>
<feature type="chain" id="PRO_5046429743" description="DUF1565 domain-containing protein" evidence="1">
    <location>
        <begin position="29"/>
        <end position="241"/>
    </location>
</feature>
<feature type="signal peptide" evidence="1">
    <location>
        <begin position="1"/>
        <end position="28"/>
    </location>
</feature>
<protein>
    <recommendedName>
        <fullName evidence="4">DUF1565 domain-containing protein</fullName>
    </recommendedName>
</protein>
<comment type="caution">
    <text evidence="2">The sequence shown here is derived from an EMBL/GenBank/DDBJ whole genome shotgun (WGS) entry which is preliminary data.</text>
</comment>
<dbReference type="InterPro" id="IPR011050">
    <property type="entry name" value="Pectin_lyase_fold/virulence"/>
</dbReference>
<dbReference type="RefSeq" id="WP_268049803.1">
    <property type="nucleotide sequence ID" value="NZ_JAPQES010000003.1"/>
</dbReference>
<name>A0ABT4CRA0_9CLOT</name>
<dbReference type="Gene3D" id="2.160.20.10">
    <property type="entry name" value="Single-stranded right-handed beta-helix, Pectin lyase-like"/>
    <property type="match status" value="1"/>
</dbReference>